<evidence type="ECO:0000256" key="3">
    <source>
        <dbReference type="ARBA" id="ARBA00004604"/>
    </source>
</evidence>
<feature type="region of interest" description="Disordered" evidence="18">
    <location>
        <begin position="934"/>
        <end position="980"/>
    </location>
</feature>
<evidence type="ECO:0000256" key="15">
    <source>
        <dbReference type="ARBA" id="ARBA00023274"/>
    </source>
</evidence>
<keyword evidence="7 19" id="KW-0812">Transmembrane</keyword>
<feature type="repeat" description="WD" evidence="16">
    <location>
        <begin position="654"/>
        <end position="695"/>
    </location>
</feature>
<dbReference type="InterPro" id="IPR015943">
    <property type="entry name" value="WD40/YVTN_repeat-like_dom_sf"/>
</dbReference>
<feature type="compositionally biased region" description="Low complexity" evidence="18">
    <location>
        <begin position="2065"/>
        <end position="2081"/>
    </location>
</feature>
<dbReference type="GO" id="GO:0019379">
    <property type="term" value="P:sulfate assimilation, phosphoadenylyl sulfate reduction by phosphoadenylyl-sulfate reductase (thioredoxin)"/>
    <property type="evidence" value="ECO:0007669"/>
    <property type="project" value="InterPro"/>
</dbReference>
<dbReference type="SMART" id="SM01331">
    <property type="entry name" value="DUF3635"/>
    <property type="match status" value="1"/>
</dbReference>
<feature type="transmembrane region" description="Helical" evidence="19">
    <location>
        <begin position="1396"/>
        <end position="1419"/>
    </location>
</feature>
<dbReference type="GO" id="GO:0005786">
    <property type="term" value="C:signal recognition particle, endoplasmic reticulum targeting"/>
    <property type="evidence" value="ECO:0007669"/>
    <property type="project" value="UniProtKB-KW"/>
</dbReference>
<dbReference type="NCBIfam" id="NF002537">
    <property type="entry name" value="PRK02090.1"/>
    <property type="match status" value="1"/>
</dbReference>
<name>A0A2P6U3J6_CHLSO</name>
<keyword evidence="15" id="KW-0687">Ribonucleoprotein</keyword>
<evidence type="ECO:0000256" key="10">
    <source>
        <dbReference type="ARBA" id="ARBA00022989"/>
    </source>
</evidence>
<evidence type="ECO:0000256" key="7">
    <source>
        <dbReference type="ARBA" id="ARBA00022692"/>
    </source>
</evidence>
<dbReference type="GO" id="GO:0000480">
    <property type="term" value="P:endonucleolytic cleavage in 5'-ETS of tricistronic rRNA transcript (SSU-rRNA, 5.8S rRNA, LSU-rRNA)"/>
    <property type="evidence" value="ECO:0007669"/>
    <property type="project" value="TreeGrafter"/>
</dbReference>
<keyword evidence="12" id="KW-0733">Signal recognition particle</keyword>
<dbReference type="GO" id="GO:0034511">
    <property type="term" value="F:U3 snoRNA binding"/>
    <property type="evidence" value="ECO:0007669"/>
    <property type="project" value="TreeGrafter"/>
</dbReference>
<protein>
    <submittedName>
        <fullName evidence="22">Transducin beta 3 isoform B</fullName>
    </submittedName>
</protein>
<comment type="similarity">
    <text evidence="4">Belongs to the SRP14 family.</text>
</comment>
<dbReference type="InterPro" id="IPR003210">
    <property type="entry name" value="Signal_recog_particle_SRP14"/>
</dbReference>
<evidence type="ECO:0000259" key="20">
    <source>
        <dbReference type="PROSITE" id="PS50011"/>
    </source>
</evidence>
<dbReference type="Pfam" id="PF12330">
    <property type="entry name" value="Haspin_kinase"/>
    <property type="match status" value="1"/>
</dbReference>
<feature type="repeat" description="WD" evidence="16">
    <location>
        <begin position="738"/>
        <end position="771"/>
    </location>
</feature>
<dbReference type="CDD" id="cd00200">
    <property type="entry name" value="WD40"/>
    <property type="match status" value="2"/>
</dbReference>
<dbReference type="InterPro" id="IPR000719">
    <property type="entry name" value="Prot_kinase_dom"/>
</dbReference>
<feature type="compositionally biased region" description="Low complexity" evidence="18">
    <location>
        <begin position="1763"/>
        <end position="1776"/>
    </location>
</feature>
<dbReference type="InterPro" id="IPR002500">
    <property type="entry name" value="PAPS_reduct_dom"/>
</dbReference>
<dbReference type="SUPFAM" id="SSF56112">
    <property type="entry name" value="Protein kinase-like (PK-like)"/>
    <property type="match status" value="1"/>
</dbReference>
<feature type="domain" description="Protein kinase" evidence="20">
    <location>
        <begin position="2156"/>
        <end position="2511"/>
    </location>
</feature>
<feature type="compositionally biased region" description="Low complexity" evidence="18">
    <location>
        <begin position="1063"/>
        <end position="1075"/>
    </location>
</feature>
<feature type="region of interest" description="Disordered" evidence="18">
    <location>
        <begin position="1658"/>
        <end position="1737"/>
    </location>
</feature>
<dbReference type="GO" id="GO:0016020">
    <property type="term" value="C:membrane"/>
    <property type="evidence" value="ECO:0007669"/>
    <property type="project" value="UniProtKB-SubCell"/>
</dbReference>
<feature type="region of interest" description="Disordered" evidence="18">
    <location>
        <begin position="2049"/>
        <end position="2081"/>
    </location>
</feature>
<dbReference type="Gene3D" id="3.40.30.10">
    <property type="entry name" value="Glutaredoxin"/>
    <property type="match status" value="1"/>
</dbReference>
<proteinExistence type="inferred from homology"/>
<dbReference type="OrthoDB" id="5414888at2759"/>
<dbReference type="Gene3D" id="3.40.50.620">
    <property type="entry name" value="HUPs"/>
    <property type="match status" value="1"/>
</dbReference>
<evidence type="ECO:0000313" key="22">
    <source>
        <dbReference type="EMBL" id="PRW60888.1"/>
    </source>
</evidence>
<dbReference type="GO" id="GO:0006614">
    <property type="term" value="P:SRP-dependent cotranslational protein targeting to membrane"/>
    <property type="evidence" value="ECO:0007669"/>
    <property type="project" value="InterPro"/>
</dbReference>
<dbReference type="InterPro" id="IPR020472">
    <property type="entry name" value="WD40_PAC1"/>
</dbReference>
<evidence type="ECO:0000256" key="18">
    <source>
        <dbReference type="SAM" id="MobiDB-lite"/>
    </source>
</evidence>
<keyword evidence="8" id="KW-0677">Repeat</keyword>
<evidence type="ECO:0000256" key="17">
    <source>
        <dbReference type="SAM" id="Coils"/>
    </source>
</evidence>
<accession>A0A2P6U3J6</accession>
<dbReference type="InterPro" id="IPR013934">
    <property type="entry name" value="Utp13_C"/>
</dbReference>
<feature type="compositionally biased region" description="Acidic residues" evidence="18">
    <location>
        <begin position="2053"/>
        <end position="2064"/>
    </location>
</feature>
<dbReference type="InterPro" id="IPR011009">
    <property type="entry name" value="Kinase-like_dom_sf"/>
</dbReference>
<keyword evidence="23" id="KW-1185">Reference proteome</keyword>
<feature type="repeat" description="WD" evidence="16">
    <location>
        <begin position="175"/>
        <end position="216"/>
    </location>
</feature>
<feature type="domain" description="Thioredoxin" evidence="21">
    <location>
        <begin position="2812"/>
        <end position="2942"/>
    </location>
</feature>
<dbReference type="PANTHER" id="PTHR19854">
    <property type="entry name" value="TRANSDUCIN BETA-LIKE 3"/>
    <property type="match status" value="1"/>
</dbReference>
<keyword evidence="11" id="KW-0560">Oxidoreductase</keyword>
<dbReference type="SUPFAM" id="SSF52833">
    <property type="entry name" value="Thioredoxin-like"/>
    <property type="match status" value="1"/>
</dbReference>
<feature type="transmembrane region" description="Helical" evidence="19">
    <location>
        <begin position="1486"/>
        <end position="1504"/>
    </location>
</feature>
<sequence>MVLLDNGKFLTELHKLYDANKERTVWVTMKRSNMKPRRGKKDYSAFAYHCLMRATDGRRKLTTVVHGKDLAKFYDSYTTIQRAKQNYRVRNKLETFYTGGTVRSSLDGSLLACACADEVKLLDAATGTVIRTFPGDSEPVTALALSPDGRLLFAASRSLQLRCWSVESGEVLRSYRGHKAPVADMVLDASGGLLATASADRSVRVWDVDGGFCTHSFTGHSGVVLRVLFHPKQLMLVSSGDDAEVRVWDLVTRSCAAVLKGHYSAVTALSLSPDGWTLLSGGRDSVAVAWNMRDHSKLSTVPVFEALEGIAYLPPGTPFPGLPTGSAAAAVGSSKGGKGSKGPPVCFATGGEKGVVKLWRADTGKLLYEQPAAAAVASSSAGGIVELALLPSGDGLLTATQDCRLLYHRPVDGGLAVQRQLIGNNDEVTDLRFLMLPGSHDSAAGAAGAAGEDGEQHAGEAAEGEEEGHEADEAEQAAAAAARAALPTHLAVATNSEQIRLFDAASMNCTATLTGHTDTVLALDALRLPGGEATLLASGSKDASVRLWGLPAARCVGVGAGHVSSVSCVAFARRGGKFLASGGADKLLKVWDISEVSPDAEAPAKLRVTAAVAAHDKDINAVAVAPNDSVICTGSQDRTAKVWRMPNLVLSLTLKGHKRGIWAVAFSPVDQAVATASGDKTVRLWSLADGSCLRTFEGHQASVLRLDFLSAGTQLVSAGADGLIKLWSVRMSECVNTFDAHDDKVWALTLAGSSGDLLASGGGDGAIAVWEDCTAADADEAAAEAEAVVLKQQDLANALRDEDWSRAARLAFEMRHPGRLLAVVRQALERGTQEGPRILGRLAGSMSGDDLKQCLEYIREWNANAKNCHAAQCMLQAVLRQRRPQELLAVPGLSGLLEGLLPYTQRHFARADRLLRATYLSEFILGSMQVLAPEEEDEQPGAGPKAAQRAAAAAGSGQQAQQEGGAGAAGAAPAAGQPARRRPVRALLGGRPPVPAPAAAAAVLGGGVTQQQAAAQQPQHAEAGERQQDGAAAPAQNGQLNGGMHGSGSSESSSDDEAMADVEAPAAEAQPAAQRQQRRRRQAEEAPAEPPAQQEDAEEAEEPQPAKTPRTRKQAAAGTAGQCAPAVASLRPQRWRAARAAVPPAASYGSNGASSSGRAEELAAAVAAKERELQSMFEPGRVAKAAVVAAARKELGDLRAALQAELGIQSPSGGATAARKPGSLAVGYARPATPLPSTFPAATMSVMDSAVATGGSGASKSVLAALRLVEAQLAASRDAEVPLVRLSPEQQAELLQLQEENTTLKAQLDFVLARQAQLQLIWDQHLLSVGAAPSSNSAAPSSNTQFPYDAPARNEVGWAFWWLSIVQFVSFAAMLAGRFIFFPAHAAELLDQPAQAMFFGTIPPSISSINTGLLIFVAPRWGGARVVNAAVVLWWINTGLALLCTVLLPFYMFVRRQPLFKLQQITAVYLLPLTPCAADNIIHMSYILWGVSVPLLFIVMSIYFRRLMVHKLPPQERIVSSFLPVGSCGMASLALMTLGSAALRQYPPPAGSEAYTSSAAAVLFAAGNIGGLILWGAGLWLVGLRLSSGCLQLRSQHAVEAAARHEGAPPDFGRAHLLLHWTVVHRPGARQQQNSCEQATTGGRAVNGAMASVVTFSRKSRKATSGDSGGAGSDASSAASTYVTAPSVLTPVPESPAVEQDENAGGTSTAKSGGRSEAGGAAGRWRRKNAVERAEQERRQHLAEMRAYFEEVDAFELAVETPPAAKARGQPAAQAQPERRTPPRARQAAVGQALAAAAPTPGTALRQQRAMSLGLSRRRSSMVAWPVTAALASSSKANQSPLKLNVPPRAMQERDDGMPAAARRSMLGAGAAGPHRLSVAADNAGMGGSPWAVNRHSLATRGRRSSVAPSRLSGTGKMLSRLSVGLTDALQWLGIRGKIPAAGVAAQGLHTADAGIAGAMAGDRPALSPIASPGGEEGGSEAGDSPLAQQSVAVTALEQLPADSPAAAASPAAALAAADEETDAAEALAAEEAAAEAVASPLPAAAAVAAEATAEEEAAAEEVAEGQAAAEPEAAPASPAVEALRHELEAKLQLQEEEQQQAVQLEEAAAETEAAAEDEEAEELTPLQQLLALCGQETDPELLPSMDELLGKHVDLKKVRKIGEGTFGEAFKAGGVVLKIVPMEGSVLVNGEPQKRADEILAEVSVTLTLSRLNGAAAAPDEVPANVTTGFVETYGVGVCRGAYSEALRREWHRWDKENGSENEPVDVFAGLEDQLFVVFVVADGGADLEHFELRTFEEVRSILLQTALAVAVAEEACQFEHRDLHWGNLLIRRSEEPAATAAVGARLRGVDLEAGTGGVTVTLIDFTLSRLVTVTGEVAFCDLAADPELFKGPKGSVQAADPELFKGPKGSVQAETYRRMKKATRNHWEAHVPATNVFWLQYLVDICMTEKKGWACRKEDLNALRAFKRRCASYDSCAEALFDEFLRANLLIAEGARHQQTHATMQQALISCTVPATAGAVRRSQNGPKPMASTGVARPAQASARRQTACAASGQQAVNAAAVEAPPAAQLDWEALAAEMDSKSPLEIMDHALATFGSDIAIAFSGAEDVALIEYAHLTGRPYRVFSLDTGRLNPETYRLFDKVEKHYGIRIEYTFPDAQEVMDLVREKGLFSFYEDGHGECCRIRKVRPLRKQLTGLRAWITGQRKDQSPGTRMAVPVVQVDPVFEGLSGGPGSLIKYNPLSNLSSAETWNFLRVMGVPVNELHGCGYDSIGCEPCTRPVLPNQQEREGRWWWEDEAAKECGLHSGNISSASGDEESKEDNDLWQGGAVAALDKQQLAALLEGPREKDTFVALYAPWCRFCKGLEGDYAELAEQMAGSNVTVAKFQADVERDFAADKFGLKTFPTLVLLPKSGKSGEFIKYPSERRDVDTLKMWVRTLTGN</sequence>
<dbReference type="InterPro" id="IPR004508">
    <property type="entry name" value="Thioredoxin-indep_APS_Rdtase"/>
</dbReference>
<keyword evidence="10 19" id="KW-1133">Transmembrane helix</keyword>
<feature type="coiled-coil region" evidence="17">
    <location>
        <begin position="2081"/>
        <end position="2122"/>
    </location>
</feature>
<evidence type="ECO:0000259" key="21">
    <source>
        <dbReference type="PROSITE" id="PS51352"/>
    </source>
</evidence>
<dbReference type="STRING" id="3076.A0A2P6U3J6"/>
<dbReference type="Gene3D" id="3.30.200.20">
    <property type="entry name" value="Phosphorylase Kinase, domain 1"/>
    <property type="match status" value="1"/>
</dbReference>
<dbReference type="Gene3D" id="1.10.510.10">
    <property type="entry name" value="Transferase(Phosphotransferase) domain 1"/>
    <property type="match status" value="1"/>
</dbReference>
<dbReference type="SUPFAM" id="SSF50998">
    <property type="entry name" value="Quinoprotein alcohol dehydrogenase-like"/>
    <property type="match status" value="1"/>
</dbReference>
<feature type="repeat" description="WD" evidence="16">
    <location>
        <begin position="259"/>
        <end position="300"/>
    </location>
</feature>
<feature type="compositionally biased region" description="Low complexity" evidence="18">
    <location>
        <begin position="1965"/>
        <end position="1974"/>
    </location>
</feature>
<feature type="transmembrane region" description="Helical" evidence="19">
    <location>
        <begin position="1358"/>
        <end position="1384"/>
    </location>
</feature>
<dbReference type="SMART" id="SM00320">
    <property type="entry name" value="WD40"/>
    <property type="match status" value="12"/>
</dbReference>
<organism evidence="22 23">
    <name type="scientific">Chlorella sorokiniana</name>
    <name type="common">Freshwater green alga</name>
    <dbReference type="NCBI Taxonomy" id="3076"/>
    <lineage>
        <taxon>Eukaryota</taxon>
        <taxon>Viridiplantae</taxon>
        <taxon>Chlorophyta</taxon>
        <taxon>core chlorophytes</taxon>
        <taxon>Trebouxiophyceae</taxon>
        <taxon>Chlorellales</taxon>
        <taxon>Chlorellaceae</taxon>
        <taxon>Chlorella clade</taxon>
        <taxon>Chlorella</taxon>
    </lineage>
</organism>
<feature type="repeat" description="WD" evidence="16">
    <location>
        <begin position="559"/>
        <end position="594"/>
    </location>
</feature>
<feature type="transmembrane region" description="Helical" evidence="19">
    <location>
        <begin position="1555"/>
        <end position="1582"/>
    </location>
</feature>
<keyword evidence="13 19" id="KW-0472">Membrane</keyword>
<dbReference type="InterPro" id="IPR001680">
    <property type="entry name" value="WD40_rpt"/>
</dbReference>
<keyword evidence="14" id="KW-0539">Nucleus</keyword>
<evidence type="ECO:0000256" key="5">
    <source>
        <dbReference type="ARBA" id="ARBA00022490"/>
    </source>
</evidence>
<dbReference type="Gene3D" id="2.130.10.10">
    <property type="entry name" value="YVTN repeat-like/Quinoprotein amine dehydrogenase"/>
    <property type="match status" value="4"/>
</dbReference>
<dbReference type="GO" id="GO:0032040">
    <property type="term" value="C:small-subunit processome"/>
    <property type="evidence" value="ECO:0007669"/>
    <property type="project" value="InterPro"/>
</dbReference>
<dbReference type="NCBIfam" id="TIGR00424">
    <property type="entry name" value="APS_reduc"/>
    <property type="match status" value="1"/>
</dbReference>
<dbReference type="PROSITE" id="PS50011">
    <property type="entry name" value="PROTEIN_KINASE_DOM"/>
    <property type="match status" value="1"/>
</dbReference>
<dbReference type="EMBL" id="LHPG02000001">
    <property type="protein sequence ID" value="PRW60888.1"/>
    <property type="molecule type" value="Genomic_DNA"/>
</dbReference>
<comment type="caution">
    <text evidence="22">The sequence shown here is derived from an EMBL/GenBank/DDBJ whole genome shotgun (WGS) entry which is preliminary data.</text>
</comment>
<evidence type="ECO:0000256" key="12">
    <source>
        <dbReference type="ARBA" id="ARBA00023135"/>
    </source>
</evidence>
<feature type="region of interest" description="Disordered" evidence="18">
    <location>
        <begin position="1009"/>
        <end position="1127"/>
    </location>
</feature>
<feature type="transmembrane region" description="Helical" evidence="19">
    <location>
        <begin position="1431"/>
        <end position="1454"/>
    </location>
</feature>
<dbReference type="Gene3D" id="1.50.10.150">
    <property type="entry name" value="Voltage-dependent anion channel"/>
    <property type="match status" value="1"/>
</dbReference>
<dbReference type="GO" id="GO:0008312">
    <property type="term" value="F:7S RNA binding"/>
    <property type="evidence" value="ECO:0007669"/>
    <property type="project" value="InterPro"/>
</dbReference>
<evidence type="ECO:0000256" key="2">
    <source>
        <dbReference type="ARBA" id="ARBA00004496"/>
    </source>
</evidence>
<feature type="region of interest" description="Disordered" evidence="18">
    <location>
        <begin position="1965"/>
        <end position="1986"/>
    </location>
</feature>
<evidence type="ECO:0000256" key="14">
    <source>
        <dbReference type="ARBA" id="ARBA00023242"/>
    </source>
</evidence>
<feature type="region of interest" description="Disordered" evidence="18">
    <location>
        <begin position="1763"/>
        <end position="1808"/>
    </location>
</feature>
<evidence type="ECO:0000256" key="8">
    <source>
        <dbReference type="ARBA" id="ARBA00022737"/>
    </source>
</evidence>
<dbReference type="SUPFAM" id="SSF52402">
    <property type="entry name" value="Adenine nucleotide alpha hydrolases-like"/>
    <property type="match status" value="1"/>
</dbReference>
<dbReference type="CDD" id="cd23945">
    <property type="entry name" value="PAPS_reductase"/>
    <property type="match status" value="1"/>
</dbReference>
<keyword evidence="5" id="KW-0963">Cytoplasm</keyword>
<dbReference type="Pfam" id="PF00085">
    <property type="entry name" value="Thioredoxin"/>
    <property type="match status" value="1"/>
</dbReference>
<dbReference type="GO" id="GO:0005524">
    <property type="term" value="F:ATP binding"/>
    <property type="evidence" value="ECO:0007669"/>
    <property type="project" value="InterPro"/>
</dbReference>
<dbReference type="PROSITE" id="PS00678">
    <property type="entry name" value="WD_REPEATS_1"/>
    <property type="match status" value="4"/>
</dbReference>
<feature type="region of interest" description="Disordered" evidence="18">
    <location>
        <begin position="443"/>
        <end position="479"/>
    </location>
</feature>
<dbReference type="Gene3D" id="3.30.720.10">
    <property type="entry name" value="Signal recognition particle alu RNA binding heterodimer, srp9/1"/>
    <property type="match status" value="1"/>
</dbReference>
<evidence type="ECO:0000256" key="11">
    <source>
        <dbReference type="ARBA" id="ARBA00023002"/>
    </source>
</evidence>
<feature type="repeat" description="WD" evidence="16">
    <location>
        <begin position="696"/>
        <end position="737"/>
    </location>
</feature>
<dbReference type="PROSITE" id="PS50294">
    <property type="entry name" value="WD_REPEATS_REGION"/>
    <property type="match status" value="9"/>
</dbReference>
<keyword evidence="17" id="KW-0175">Coiled coil</keyword>
<dbReference type="InterPro" id="IPR036249">
    <property type="entry name" value="Thioredoxin-like_sf"/>
</dbReference>
<dbReference type="GO" id="GO:0030686">
    <property type="term" value="C:90S preribosome"/>
    <property type="evidence" value="ECO:0007669"/>
    <property type="project" value="TreeGrafter"/>
</dbReference>
<keyword evidence="9" id="KW-0694">RNA-binding</keyword>
<reference evidence="22 23" key="1">
    <citation type="journal article" date="2018" name="Plant J.">
        <title>Genome sequences of Chlorella sorokiniana UTEX 1602 and Micractinium conductrix SAG 241.80: implications to maltose excretion by a green alga.</title>
        <authorList>
            <person name="Arriola M.B."/>
            <person name="Velmurugan N."/>
            <person name="Zhang Y."/>
            <person name="Plunkett M.H."/>
            <person name="Hondzo H."/>
            <person name="Barney B.M."/>
        </authorList>
    </citation>
    <scope>NUCLEOTIDE SEQUENCE [LARGE SCALE GENOMIC DNA]</scope>
    <source>
        <strain evidence="23">UTEX 1602</strain>
    </source>
</reference>
<dbReference type="GO" id="GO:0000472">
    <property type="term" value="P:endonucleolytic cleavage to generate mature 5'-end of SSU-rRNA from (SSU-rRNA, 5.8S rRNA, LSU-rRNA)"/>
    <property type="evidence" value="ECO:0007669"/>
    <property type="project" value="TreeGrafter"/>
</dbReference>
<dbReference type="Pfam" id="PF02290">
    <property type="entry name" value="SRP14"/>
    <property type="match status" value="1"/>
</dbReference>
<evidence type="ECO:0000313" key="23">
    <source>
        <dbReference type="Proteomes" id="UP000239899"/>
    </source>
</evidence>
<dbReference type="PROSITE" id="PS50082">
    <property type="entry name" value="WD_REPEATS_2"/>
    <property type="match status" value="10"/>
</dbReference>
<dbReference type="Proteomes" id="UP000239899">
    <property type="component" value="Unassembled WGS sequence"/>
</dbReference>
<feature type="repeat" description="WD" evidence="16">
    <location>
        <begin position="133"/>
        <end position="174"/>
    </location>
</feature>
<gene>
    <name evidence="22" type="ORF">C2E21_0621</name>
</gene>
<dbReference type="Pfam" id="PF08625">
    <property type="entry name" value="Utp13"/>
    <property type="match status" value="1"/>
</dbReference>
<dbReference type="GO" id="GO:0004604">
    <property type="term" value="F:phosphoadenylyl-sulfate reductase (thioredoxin) activity"/>
    <property type="evidence" value="ECO:0007669"/>
    <property type="project" value="InterPro"/>
</dbReference>
<dbReference type="PRINTS" id="PR00320">
    <property type="entry name" value="GPROTEINBRPT"/>
</dbReference>
<dbReference type="InterPro" id="IPR004511">
    <property type="entry name" value="PAPS/APS_Rdtase"/>
</dbReference>
<dbReference type="HAMAP" id="MF_00063">
    <property type="entry name" value="CysH"/>
    <property type="match status" value="1"/>
</dbReference>
<dbReference type="PANTHER" id="PTHR19854:SF15">
    <property type="entry name" value="TRANSDUCIN BETA-LIKE PROTEIN 3"/>
    <property type="match status" value="1"/>
</dbReference>
<feature type="compositionally biased region" description="Acidic residues" evidence="18">
    <location>
        <begin position="462"/>
        <end position="475"/>
    </location>
</feature>
<dbReference type="Pfam" id="PF03595">
    <property type="entry name" value="SLAC1"/>
    <property type="match status" value="1"/>
</dbReference>
<dbReference type="SUPFAM" id="SSF50978">
    <property type="entry name" value="WD40 repeat-like"/>
    <property type="match status" value="1"/>
</dbReference>
<dbReference type="InterPro" id="IPR019775">
    <property type="entry name" value="WD40_repeat_CS"/>
</dbReference>
<feature type="repeat" description="WD" evidence="16">
    <location>
        <begin position="217"/>
        <end position="258"/>
    </location>
</feature>
<dbReference type="PROSITE" id="PS51352">
    <property type="entry name" value="THIOREDOXIN_2"/>
    <property type="match status" value="1"/>
</dbReference>
<dbReference type="InterPro" id="IPR013766">
    <property type="entry name" value="Thioredoxin_domain"/>
</dbReference>
<dbReference type="GO" id="GO:0035173">
    <property type="term" value="F:histone kinase activity"/>
    <property type="evidence" value="ECO:0007669"/>
    <property type="project" value="UniProtKB-ARBA"/>
</dbReference>
<dbReference type="Pfam" id="PF00400">
    <property type="entry name" value="WD40"/>
    <property type="match status" value="10"/>
</dbReference>
<feature type="compositionally biased region" description="Low complexity" evidence="18">
    <location>
        <begin position="1009"/>
        <end position="1021"/>
    </location>
</feature>
<feature type="compositionally biased region" description="Low complexity" evidence="18">
    <location>
        <begin position="940"/>
        <end position="978"/>
    </location>
</feature>
<feature type="repeat" description="WD" evidence="16">
    <location>
        <begin position="612"/>
        <end position="645"/>
    </location>
</feature>
<dbReference type="Pfam" id="PF01507">
    <property type="entry name" value="PAPS_reduct"/>
    <property type="match status" value="1"/>
</dbReference>
<evidence type="ECO:0000256" key="13">
    <source>
        <dbReference type="ARBA" id="ARBA00023136"/>
    </source>
</evidence>
<dbReference type="InterPro" id="IPR036322">
    <property type="entry name" value="WD40_repeat_dom_sf"/>
</dbReference>
<dbReference type="SUPFAM" id="SSF54762">
    <property type="entry name" value="Signal recognition particle alu RNA binding heterodimer, SRP9/14"/>
    <property type="match status" value="1"/>
</dbReference>
<evidence type="ECO:0000256" key="1">
    <source>
        <dbReference type="ARBA" id="ARBA00004141"/>
    </source>
</evidence>
<evidence type="ECO:0000256" key="19">
    <source>
        <dbReference type="SAM" id="Phobius"/>
    </source>
</evidence>
<keyword evidence="6 16" id="KW-0853">WD repeat</keyword>
<evidence type="ECO:0000256" key="9">
    <source>
        <dbReference type="ARBA" id="ARBA00022884"/>
    </source>
</evidence>
<dbReference type="InterPro" id="IPR009018">
    <property type="entry name" value="Signal_recog_particle_SRP9/14"/>
</dbReference>
<dbReference type="GO" id="GO:0030942">
    <property type="term" value="F:endoplasmic reticulum signal peptide binding"/>
    <property type="evidence" value="ECO:0007669"/>
    <property type="project" value="InterPro"/>
</dbReference>
<dbReference type="InterPro" id="IPR038665">
    <property type="entry name" value="Voltage-dep_anion_channel_sf"/>
</dbReference>
<feature type="compositionally biased region" description="Low complexity" evidence="18">
    <location>
        <begin position="1784"/>
        <end position="1805"/>
    </location>
</feature>
<evidence type="ECO:0000256" key="6">
    <source>
        <dbReference type="ARBA" id="ARBA00022574"/>
    </source>
</evidence>
<dbReference type="InterPro" id="IPR011047">
    <property type="entry name" value="Quinoprotein_ADH-like_sf"/>
</dbReference>
<dbReference type="InterPro" id="IPR004695">
    <property type="entry name" value="SLAC1/Mae1/Ssu1/TehA"/>
</dbReference>
<dbReference type="InterPro" id="IPR024604">
    <property type="entry name" value="GSG2_C"/>
</dbReference>
<dbReference type="InterPro" id="IPR014729">
    <property type="entry name" value="Rossmann-like_a/b/a_fold"/>
</dbReference>
<evidence type="ECO:0000256" key="4">
    <source>
        <dbReference type="ARBA" id="ARBA00010349"/>
    </source>
</evidence>
<feature type="transmembrane region" description="Helical" evidence="19">
    <location>
        <begin position="1524"/>
        <end position="1543"/>
    </location>
</feature>
<evidence type="ECO:0000256" key="16">
    <source>
        <dbReference type="PROSITE-ProRule" id="PRU00221"/>
    </source>
</evidence>
<feature type="repeat" description="WD" evidence="16">
    <location>
        <begin position="513"/>
        <end position="558"/>
    </location>
</feature>
<dbReference type="GO" id="GO:0055085">
    <property type="term" value="P:transmembrane transport"/>
    <property type="evidence" value="ECO:0007669"/>
    <property type="project" value="InterPro"/>
</dbReference>
<comment type="subcellular location">
    <subcellularLocation>
        <location evidence="2">Cytoplasm</location>
    </subcellularLocation>
    <subcellularLocation>
        <location evidence="1">Membrane</location>
        <topology evidence="1">Multi-pass membrane protein</topology>
    </subcellularLocation>
    <subcellularLocation>
        <location evidence="3">Nucleus</location>
        <location evidence="3">Nucleolus</location>
    </subcellularLocation>
</comment>
<feature type="compositionally biased region" description="Low complexity" evidence="18">
    <location>
        <begin position="1114"/>
        <end position="1127"/>
    </location>
</feature>